<name>A0A8W8NPP8_MAGGI</name>
<dbReference type="AlphaFoldDB" id="A0A8W8NPP8"/>
<evidence type="ECO:0000313" key="1">
    <source>
        <dbReference type="EnsemblMetazoa" id="G8568.1:cds"/>
    </source>
</evidence>
<reference evidence="1" key="1">
    <citation type="submission" date="2022-08" db="UniProtKB">
        <authorList>
            <consortium name="EnsemblMetazoa"/>
        </authorList>
    </citation>
    <scope>IDENTIFICATION</scope>
    <source>
        <strain evidence="1">05x7-T-G4-1.051#20</strain>
    </source>
</reference>
<proteinExistence type="predicted"/>
<dbReference type="OrthoDB" id="6154607at2759"/>
<dbReference type="EnsemblMetazoa" id="G8568.1">
    <property type="protein sequence ID" value="G8568.1:cds"/>
    <property type="gene ID" value="G8568"/>
</dbReference>
<protein>
    <submittedName>
        <fullName evidence="1">Uncharacterized protein</fullName>
    </submittedName>
</protein>
<dbReference type="Proteomes" id="UP000005408">
    <property type="component" value="Unassembled WGS sequence"/>
</dbReference>
<evidence type="ECO:0000313" key="2">
    <source>
        <dbReference type="Proteomes" id="UP000005408"/>
    </source>
</evidence>
<organism evidence="1 2">
    <name type="scientific">Magallana gigas</name>
    <name type="common">Pacific oyster</name>
    <name type="synonym">Crassostrea gigas</name>
    <dbReference type="NCBI Taxonomy" id="29159"/>
    <lineage>
        <taxon>Eukaryota</taxon>
        <taxon>Metazoa</taxon>
        <taxon>Spiralia</taxon>
        <taxon>Lophotrochozoa</taxon>
        <taxon>Mollusca</taxon>
        <taxon>Bivalvia</taxon>
        <taxon>Autobranchia</taxon>
        <taxon>Pteriomorphia</taxon>
        <taxon>Ostreida</taxon>
        <taxon>Ostreoidea</taxon>
        <taxon>Ostreidae</taxon>
        <taxon>Magallana</taxon>
    </lineage>
</organism>
<accession>A0A8W8NPP8</accession>
<sequence>MSLCSFSPLDEIKCGCNGNISPNANIVFSLCDSDITSHLQANHIPCSTIKTECDLIKARAGYYEENTNINNYVICPNHRFHLGKGWRRSRLCMAGAPLPNCSKKHKASTYISISLLQSYEIWKQYKIVVPVGAGFCRQCRGDLNVHLTEKVQPDTIETSSLVENENQHFGGESQKETETELDEVRKLNYDNACHHLLKLSLLK</sequence>
<keyword evidence="2" id="KW-1185">Reference proteome</keyword>